<evidence type="ECO:0000256" key="3">
    <source>
        <dbReference type="ARBA" id="ARBA00022827"/>
    </source>
</evidence>
<keyword evidence="3" id="KW-0274">FAD</keyword>
<dbReference type="OrthoDB" id="9773233at2"/>
<proteinExistence type="predicted"/>
<dbReference type="InterPro" id="IPR055178">
    <property type="entry name" value="RsdA/BaiN/AoA(So)-like_dom"/>
</dbReference>
<evidence type="ECO:0000259" key="4">
    <source>
        <dbReference type="Pfam" id="PF03486"/>
    </source>
</evidence>
<feature type="domain" description="RsdA/BaiN/AoA(So)-like Rossmann fold-like" evidence="4">
    <location>
        <begin position="12"/>
        <end position="424"/>
    </location>
</feature>
<evidence type="ECO:0000313" key="6">
    <source>
        <dbReference type="EMBL" id="BAM03204.1"/>
    </source>
</evidence>
<comment type="cofactor">
    <cofactor evidence="1">
        <name>FAD</name>
        <dbReference type="ChEBI" id="CHEBI:57692"/>
    </cofactor>
</comment>
<sequence length="432" mass="45518">MPTDPHSERHAEVLVVGGGAAGLYAGVWAARAGARVAVLEGSRRAGAKVLIAGGGRCNVTHDVVRPADYCTSRAKAVVKKTLARHGVADVVAFFAERGVELKREETGKLFPVSDKARSVLDAMTSALDDAGGVLHTRSRVTAVDPRTAGGFDVRVSRSADPEPEAWTADRVVFCPGGRALPASGSDGGGYAIAERLGHTVTATWPALVAWTCEEGHWLQELPGVALPAEVRVTNANGKVLARQTGDTLVTHRGLSGPAPMDLSRHIEAARRSEPGGRLRVQIGFWPGATFDEADTRLREAAEAEPRAAVRSFLKWTIPQRLAEALLAGPVGVDPGTPLGHLKREHRRALAHLLVATEVPVDGDRGFDHAEATAGGVPLDEVDPATFQSRRRRGLFLAGEVLDVDGRIGGYNFQWAWASGFLAGSAAAAAAAV</sequence>
<keyword evidence="2" id="KW-0285">Flavoprotein</keyword>
<keyword evidence="7" id="KW-1185">Reference proteome</keyword>
<dbReference type="Proteomes" id="UP000007881">
    <property type="component" value="Chromosome"/>
</dbReference>
<reference evidence="6 7" key="1">
    <citation type="submission" date="2012-02" db="EMBL/GenBank/DDBJ databases">
        <title>Complete genome sequence of Phycisphaera mikurensis NBRC 102666.</title>
        <authorList>
            <person name="Ankai A."/>
            <person name="Hosoyama A."/>
            <person name="Terui Y."/>
            <person name="Sekine M."/>
            <person name="Fukai R."/>
            <person name="Kato Y."/>
            <person name="Nakamura S."/>
            <person name="Yamada-Narita S."/>
            <person name="Kawakoshi A."/>
            <person name="Fukunaga Y."/>
            <person name="Yamazaki S."/>
            <person name="Fujita N."/>
        </authorList>
    </citation>
    <scope>NUCLEOTIDE SEQUENCE [LARGE SCALE GENOMIC DNA]</scope>
    <source>
        <strain evidence="7">NBRC 102666 / KCTC 22515 / FYK2301M01</strain>
    </source>
</reference>
<dbReference type="InterPro" id="IPR057661">
    <property type="entry name" value="RsdA/BaiN/AoA(So)_Rossmann"/>
</dbReference>
<dbReference type="SUPFAM" id="SSF160996">
    <property type="entry name" value="HI0933 insert domain-like"/>
    <property type="match status" value="1"/>
</dbReference>
<accession>I0ID66</accession>
<protein>
    <recommendedName>
        <fullName evidence="8">Oxidoreductase</fullName>
    </recommendedName>
</protein>
<dbReference type="Pfam" id="PF22780">
    <property type="entry name" value="HI0933_like_1st"/>
    <property type="match status" value="1"/>
</dbReference>
<dbReference type="Gene3D" id="2.40.30.10">
    <property type="entry name" value="Translation factors"/>
    <property type="match status" value="1"/>
</dbReference>
<feature type="domain" description="RsdA/BaiN/AoA(So)-like insert" evidence="5">
    <location>
        <begin position="205"/>
        <end position="370"/>
    </location>
</feature>
<dbReference type="EMBL" id="AP012338">
    <property type="protein sequence ID" value="BAM03204.1"/>
    <property type="molecule type" value="Genomic_DNA"/>
</dbReference>
<dbReference type="Gene3D" id="1.10.8.260">
    <property type="entry name" value="HI0933 insert domain-like"/>
    <property type="match status" value="1"/>
</dbReference>
<dbReference type="eggNOG" id="COG2081">
    <property type="taxonomic scope" value="Bacteria"/>
</dbReference>
<evidence type="ECO:0000256" key="2">
    <source>
        <dbReference type="ARBA" id="ARBA00022630"/>
    </source>
</evidence>
<dbReference type="AlphaFoldDB" id="I0ID66"/>
<dbReference type="Pfam" id="PF03486">
    <property type="entry name" value="HI0933_like"/>
    <property type="match status" value="1"/>
</dbReference>
<dbReference type="RefSeq" id="WP_014436423.1">
    <property type="nucleotide sequence ID" value="NC_017080.1"/>
</dbReference>
<dbReference type="PANTHER" id="PTHR42887:SF2">
    <property type="entry name" value="OS12G0638800 PROTEIN"/>
    <property type="match status" value="1"/>
</dbReference>
<evidence type="ECO:0000259" key="5">
    <source>
        <dbReference type="Pfam" id="PF22780"/>
    </source>
</evidence>
<dbReference type="InterPro" id="IPR023166">
    <property type="entry name" value="BaiN-like_dom_sf"/>
</dbReference>
<dbReference type="Gene3D" id="3.50.50.60">
    <property type="entry name" value="FAD/NAD(P)-binding domain"/>
    <property type="match status" value="1"/>
</dbReference>
<evidence type="ECO:0000256" key="1">
    <source>
        <dbReference type="ARBA" id="ARBA00001974"/>
    </source>
</evidence>
<gene>
    <name evidence="6" type="ordered locus">PSMK_10450</name>
</gene>
<dbReference type="HOGENOM" id="CLU_025174_3_1_0"/>
<evidence type="ECO:0008006" key="8">
    <source>
        <dbReference type="Google" id="ProtNLM"/>
    </source>
</evidence>
<name>I0ID66_PHYMF</name>
<dbReference type="InterPro" id="IPR004792">
    <property type="entry name" value="BaiN-like"/>
</dbReference>
<dbReference type="KEGG" id="phm:PSMK_10450"/>
<evidence type="ECO:0000313" key="7">
    <source>
        <dbReference type="Proteomes" id="UP000007881"/>
    </source>
</evidence>
<dbReference type="NCBIfam" id="TIGR00275">
    <property type="entry name" value="aminoacetone oxidase family FAD-binding enzyme"/>
    <property type="match status" value="1"/>
</dbReference>
<dbReference type="SUPFAM" id="SSF51905">
    <property type="entry name" value="FAD/NAD(P)-binding domain"/>
    <property type="match status" value="1"/>
</dbReference>
<dbReference type="PANTHER" id="PTHR42887">
    <property type="entry name" value="OS12G0638800 PROTEIN"/>
    <property type="match status" value="1"/>
</dbReference>
<dbReference type="STRING" id="1142394.PSMK_10450"/>
<organism evidence="6 7">
    <name type="scientific">Phycisphaera mikurensis (strain NBRC 102666 / KCTC 22515 / FYK2301M01)</name>
    <dbReference type="NCBI Taxonomy" id="1142394"/>
    <lineage>
        <taxon>Bacteria</taxon>
        <taxon>Pseudomonadati</taxon>
        <taxon>Planctomycetota</taxon>
        <taxon>Phycisphaerae</taxon>
        <taxon>Phycisphaerales</taxon>
        <taxon>Phycisphaeraceae</taxon>
        <taxon>Phycisphaera</taxon>
    </lineage>
</organism>
<dbReference type="InterPro" id="IPR036188">
    <property type="entry name" value="FAD/NAD-bd_sf"/>
</dbReference>